<evidence type="ECO:0000313" key="3">
    <source>
        <dbReference type="Proteomes" id="UP000203794"/>
    </source>
</evidence>
<protein>
    <submittedName>
        <fullName evidence="2">Uncharacterized protein</fullName>
    </submittedName>
</protein>
<organism evidence="2 3">
    <name type="scientific">Ralstonia phage RSL2</name>
    <dbReference type="NCBI Taxonomy" id="1585840"/>
    <lineage>
        <taxon>Viruses</taxon>
        <taxon>Duplodnaviria</taxon>
        <taxon>Heunggongvirae</taxon>
        <taxon>Uroviricota</taxon>
        <taxon>Caudoviricetes</taxon>
        <taxon>Chimalliviridae</taxon>
        <taxon>Chiangmaivirus</taxon>
        <taxon>Chiangmaivirus RSL2</taxon>
    </lineage>
</organism>
<reference evidence="2 3" key="1">
    <citation type="submission" date="2014-12" db="EMBL/GenBank/DDBJ databases">
        <title>Genome analysis of a novel jumbo phage RSL2 infecting the phytopathogen Ralstonia solanacearum.</title>
        <authorList>
            <person name="Kawasaki T."/>
            <person name="Fujie M."/>
            <person name="Chatchawankanphanich O."/>
            <person name="Ogata H."/>
            <person name="Yamada T."/>
        </authorList>
    </citation>
    <scope>NUCLEOTIDE SEQUENCE [LARGE SCALE GENOMIC DNA]</scope>
    <source>
        <strain evidence="2 3">RSL2</strain>
    </source>
</reference>
<proteinExistence type="predicted"/>
<sequence length="145" mass="16120">MSALTPEKIEESFQDLDYTNGVRKQIVSALLPDALTSKDPELARTVMQGLDGIDKVSLGRLKLNEKAKENETRADEAAAMAQYLVTLSDRRQKEGRPEVSHNDTAGRKLPDERRPTYDPSVRDSAAGSENTSEFTERIEGQNGKR</sequence>
<feature type="compositionally biased region" description="Basic and acidic residues" evidence="1">
    <location>
        <begin position="88"/>
        <end position="116"/>
    </location>
</feature>
<feature type="region of interest" description="Disordered" evidence="1">
    <location>
        <begin position="87"/>
        <end position="145"/>
    </location>
</feature>
<evidence type="ECO:0000256" key="1">
    <source>
        <dbReference type="SAM" id="MobiDB-lite"/>
    </source>
</evidence>
<accession>A0A0A8J973</accession>
<dbReference type="EMBL" id="AP014693">
    <property type="protein sequence ID" value="BAQ02573.2"/>
    <property type="molecule type" value="Genomic_DNA"/>
</dbReference>
<dbReference type="Proteomes" id="UP000203794">
    <property type="component" value="Segment"/>
</dbReference>
<keyword evidence="3" id="KW-1185">Reference proteome</keyword>
<evidence type="ECO:0000313" key="2">
    <source>
        <dbReference type="EMBL" id="BAQ02573.2"/>
    </source>
</evidence>
<name>A0A0A8J973_9CAUD</name>